<evidence type="ECO:0000313" key="1">
    <source>
        <dbReference type="EMBL" id="SUI81030.1"/>
    </source>
</evidence>
<protein>
    <submittedName>
        <fullName evidence="1">Mannitol 2-dehydrogenase</fullName>
        <ecNumber evidence="1">1.1.1.67</ecNumber>
    </submittedName>
</protein>
<evidence type="ECO:0000313" key="2">
    <source>
        <dbReference type="Proteomes" id="UP000255529"/>
    </source>
</evidence>
<gene>
    <name evidence="1" type="primary">mtlK_3</name>
    <name evidence="1" type="ORF">NCTC11544_04220</name>
</gene>
<dbReference type="InterPro" id="IPR036291">
    <property type="entry name" value="NAD(P)-bd_dom_sf"/>
</dbReference>
<reference evidence="1 2" key="1">
    <citation type="submission" date="2018-06" db="EMBL/GenBank/DDBJ databases">
        <authorList>
            <consortium name="Pathogen Informatics"/>
            <person name="Doyle S."/>
        </authorList>
    </citation>
    <scope>NUCLEOTIDE SEQUENCE [LARGE SCALE GENOMIC DNA]</scope>
    <source>
        <strain evidence="1 2">NCTC11544</strain>
    </source>
</reference>
<dbReference type="PANTHER" id="PTHR43362:SF1">
    <property type="entry name" value="MANNITOL DEHYDROGENASE 2-RELATED"/>
    <property type="match status" value="1"/>
</dbReference>
<dbReference type="GO" id="GO:0050086">
    <property type="term" value="F:mannitol 2-dehydrogenase activity"/>
    <property type="evidence" value="ECO:0007669"/>
    <property type="project" value="UniProtKB-EC"/>
</dbReference>
<dbReference type="EC" id="1.1.1.67" evidence="1"/>
<dbReference type="Proteomes" id="UP000255529">
    <property type="component" value="Unassembled WGS sequence"/>
</dbReference>
<dbReference type="PANTHER" id="PTHR43362">
    <property type="entry name" value="MANNITOL DEHYDROGENASE DSF1-RELATED"/>
    <property type="match status" value="1"/>
</dbReference>
<dbReference type="Gene3D" id="3.40.50.720">
    <property type="entry name" value="NAD(P)-binding Rossmann-like Domain"/>
    <property type="match status" value="1"/>
</dbReference>
<dbReference type="AlphaFoldDB" id="A0A380AHB9"/>
<dbReference type="EMBL" id="UGYN01000002">
    <property type="protein sequence ID" value="SUI81030.1"/>
    <property type="molecule type" value="Genomic_DNA"/>
</dbReference>
<sequence length="58" mass="6512">MKTIANSPLPDAVQQPRYDRSTLQSRMVHIGFGAFHRAHQALLTDRVLNRQGGRLGDL</sequence>
<dbReference type="SUPFAM" id="SSF51735">
    <property type="entry name" value="NAD(P)-binding Rossmann-fold domains"/>
    <property type="match status" value="1"/>
</dbReference>
<keyword evidence="1" id="KW-0560">Oxidoreductase</keyword>
<accession>A0A380AHB9</accession>
<organism evidence="1 2">
    <name type="scientific">Serratia quinivorans</name>
    <dbReference type="NCBI Taxonomy" id="137545"/>
    <lineage>
        <taxon>Bacteria</taxon>
        <taxon>Pseudomonadati</taxon>
        <taxon>Pseudomonadota</taxon>
        <taxon>Gammaproteobacteria</taxon>
        <taxon>Enterobacterales</taxon>
        <taxon>Yersiniaceae</taxon>
        <taxon>Serratia</taxon>
    </lineage>
</organism>
<dbReference type="InterPro" id="IPR050988">
    <property type="entry name" value="Mannitol_DH/Oxidoreductase"/>
</dbReference>
<proteinExistence type="predicted"/>
<name>A0A380AHB9_9GAMM</name>